<name>B8HM04_CYAP4</name>
<keyword evidence="2" id="KW-0812">Transmembrane</keyword>
<feature type="compositionally biased region" description="Gly residues" evidence="1">
    <location>
        <begin position="188"/>
        <end position="209"/>
    </location>
</feature>
<accession>B8HM04</accession>
<evidence type="ECO:0000256" key="1">
    <source>
        <dbReference type="SAM" id="MobiDB-lite"/>
    </source>
</evidence>
<evidence type="ECO:0000256" key="2">
    <source>
        <dbReference type="SAM" id="Phobius"/>
    </source>
</evidence>
<dbReference type="InterPro" id="IPR046689">
    <property type="entry name" value="DUF6559"/>
</dbReference>
<feature type="region of interest" description="Disordered" evidence="1">
    <location>
        <begin position="183"/>
        <end position="209"/>
    </location>
</feature>
<proteinExistence type="predicted"/>
<organism evidence="3">
    <name type="scientific">Cyanothece sp. (strain PCC 7425 / ATCC 29141)</name>
    <dbReference type="NCBI Taxonomy" id="395961"/>
    <lineage>
        <taxon>Bacteria</taxon>
        <taxon>Bacillati</taxon>
        <taxon>Cyanobacteriota</taxon>
        <taxon>Cyanophyceae</taxon>
        <taxon>Gomontiellales</taxon>
        <taxon>Cyanothecaceae</taxon>
        <taxon>Cyanothece</taxon>
    </lineage>
</organism>
<keyword evidence="2" id="KW-1133">Transmembrane helix</keyword>
<evidence type="ECO:0000313" key="3">
    <source>
        <dbReference type="EMBL" id="ACL45364.1"/>
    </source>
</evidence>
<sequence length="209" mass="23214">MGLACYFMPSTSGFEICLMILLAIGILSLSRDVWKWATRKPDPQKIIHSQKFTAVQKYLKETGAQLRDRYGRQKHYTPAQVKQSIQESGCSSAYDCYALALYCSEPDFDAYHQLIGEPCDYQVMRQDICDFFAPFFGGELNFDACDALDLSDRPDFAQAPEYHQDWIWSFSWADWGSGHHHTGHDGADGGSDFGGGDSGGGGDSFGGTD</sequence>
<reference evidence="3" key="1">
    <citation type="submission" date="2009-01" db="EMBL/GenBank/DDBJ databases">
        <title>Complete sequence of chromosome Cyanothece sp. PCC 7425.</title>
        <authorList>
            <consortium name="US DOE Joint Genome Institute"/>
            <person name="Lucas S."/>
            <person name="Copeland A."/>
            <person name="Lapidus A."/>
            <person name="Glavina del Rio T."/>
            <person name="Dalin E."/>
            <person name="Tice H."/>
            <person name="Bruce D."/>
            <person name="Goodwin L."/>
            <person name="Pitluck S."/>
            <person name="Sims D."/>
            <person name="Meineke L."/>
            <person name="Brettin T."/>
            <person name="Detter J.C."/>
            <person name="Han C."/>
            <person name="Larimer F."/>
            <person name="Land M."/>
            <person name="Hauser L."/>
            <person name="Kyrpides N."/>
            <person name="Ovchinnikova G."/>
            <person name="Liberton M."/>
            <person name="Stoeckel J."/>
            <person name="Banerjee A."/>
            <person name="Singh A."/>
            <person name="Page L."/>
            <person name="Sato H."/>
            <person name="Zhao L."/>
            <person name="Sherman L."/>
            <person name="Pakrasi H."/>
            <person name="Richardson P."/>
        </authorList>
    </citation>
    <scope>NUCLEOTIDE SEQUENCE</scope>
    <source>
        <strain evidence="3">PCC 7425</strain>
    </source>
</reference>
<dbReference type="KEGG" id="cyn:Cyan7425_3030"/>
<dbReference type="eggNOG" id="ENOG5033JV3">
    <property type="taxonomic scope" value="Bacteria"/>
</dbReference>
<protein>
    <submittedName>
        <fullName evidence="3">Uncharacterized protein</fullName>
    </submittedName>
</protein>
<dbReference type="AlphaFoldDB" id="B8HM04"/>
<feature type="transmembrane region" description="Helical" evidence="2">
    <location>
        <begin position="12"/>
        <end position="30"/>
    </location>
</feature>
<dbReference type="HOGENOM" id="CLU_1313713_0_0_3"/>
<gene>
    <name evidence="3" type="ordered locus">Cyan7425_3030</name>
</gene>
<dbReference type="Pfam" id="PF20196">
    <property type="entry name" value="DUF6559"/>
    <property type="match status" value="1"/>
</dbReference>
<keyword evidence="2" id="KW-0472">Membrane</keyword>
<dbReference type="EMBL" id="CP001344">
    <property type="protein sequence ID" value="ACL45364.1"/>
    <property type="molecule type" value="Genomic_DNA"/>
</dbReference>